<dbReference type="Proteomes" id="UP000646053">
    <property type="component" value="Unassembled WGS sequence"/>
</dbReference>
<evidence type="ECO:0000256" key="5">
    <source>
        <dbReference type="ARBA" id="ARBA00022723"/>
    </source>
</evidence>
<comment type="subcellular location">
    <subcellularLocation>
        <location evidence="1">Cellular thylakoid lumen</location>
    </subcellularLocation>
</comment>
<dbReference type="InterPro" id="IPR009056">
    <property type="entry name" value="Cyt_c-like_dom"/>
</dbReference>
<dbReference type="SUPFAM" id="SSF46626">
    <property type="entry name" value="Cytochrome c"/>
    <property type="match status" value="1"/>
</dbReference>
<dbReference type="InterPro" id="IPR036909">
    <property type="entry name" value="Cyt_c-like_dom_sf"/>
</dbReference>
<keyword evidence="8" id="KW-0793">Thylakoid</keyword>
<proteinExistence type="inferred from homology"/>
<dbReference type="PROSITE" id="PS51007">
    <property type="entry name" value="CYTC"/>
    <property type="match status" value="1"/>
</dbReference>
<evidence type="ECO:0000313" key="13">
    <source>
        <dbReference type="Proteomes" id="UP000646053"/>
    </source>
</evidence>
<comment type="caution">
    <text evidence="12">The sequence shown here is derived from an EMBL/GenBank/DDBJ whole genome shotgun (WGS) entry which is preliminary data.</text>
</comment>
<dbReference type="PRINTS" id="PR00605">
    <property type="entry name" value="CYTCHROMECIC"/>
</dbReference>
<dbReference type="GO" id="GO:0009055">
    <property type="term" value="F:electron transfer activity"/>
    <property type="evidence" value="ECO:0007669"/>
    <property type="project" value="InterPro"/>
</dbReference>
<feature type="domain" description="Cytochrome c" evidence="11">
    <location>
        <begin position="29"/>
        <end position="109"/>
    </location>
</feature>
<evidence type="ECO:0000256" key="7">
    <source>
        <dbReference type="ARBA" id="ARBA00023004"/>
    </source>
</evidence>
<evidence type="ECO:0000256" key="8">
    <source>
        <dbReference type="ARBA" id="ARBA00023078"/>
    </source>
</evidence>
<keyword evidence="4 9" id="KW-0349">Heme</keyword>
<evidence type="ECO:0000313" key="12">
    <source>
        <dbReference type="EMBL" id="NDJ19214.1"/>
    </source>
</evidence>
<keyword evidence="7 9" id="KW-0408">Iron</keyword>
<protein>
    <submittedName>
        <fullName evidence="12">C-type cytochrome</fullName>
    </submittedName>
</protein>
<evidence type="ECO:0000259" key="11">
    <source>
        <dbReference type="PROSITE" id="PS51007"/>
    </source>
</evidence>
<accession>A0A8J7Z3A5</accession>
<reference evidence="12" key="1">
    <citation type="submission" date="2019-12" db="EMBL/GenBank/DDBJ databases">
        <title>High-Quality draft genome sequences of three cyanobacteria isolated from the limestone walls of the Old Cathedral of Coimbra.</title>
        <authorList>
            <person name="Tiago I."/>
            <person name="Soares F."/>
            <person name="Portugal A."/>
        </authorList>
    </citation>
    <scope>NUCLEOTIDE SEQUENCE</scope>
    <source>
        <strain evidence="12">A</strain>
    </source>
</reference>
<name>A0A8J7Z3A5_9CYAN</name>
<dbReference type="InterPro" id="IPR008168">
    <property type="entry name" value="Cyt_C_IC"/>
</dbReference>
<evidence type="ECO:0000256" key="2">
    <source>
        <dbReference type="ARBA" id="ARBA00009650"/>
    </source>
</evidence>
<evidence type="ECO:0000256" key="3">
    <source>
        <dbReference type="ARBA" id="ARBA00022448"/>
    </source>
</evidence>
<dbReference type="InterPro" id="IPR023655">
    <property type="entry name" value="Cyt_C6"/>
</dbReference>
<dbReference type="RefSeq" id="WP_162424741.1">
    <property type="nucleotide sequence ID" value="NZ_WVIE01000026.1"/>
</dbReference>
<evidence type="ECO:0000256" key="4">
    <source>
        <dbReference type="ARBA" id="ARBA00022617"/>
    </source>
</evidence>
<dbReference type="EMBL" id="WVIE01000026">
    <property type="protein sequence ID" value="NDJ19214.1"/>
    <property type="molecule type" value="Genomic_DNA"/>
</dbReference>
<comment type="similarity">
    <text evidence="2">Belongs to the cytochrome c family. PetJ subfamily.</text>
</comment>
<keyword evidence="5 9" id="KW-0479">Metal-binding</keyword>
<sequence length="114" mass="12336">MKELVIKQIGIAVLGAFIGWAVIVLPVWAETARGAPLFDLHCAGCHANGGNIVRRGKTLKLKALEKNGYGTEAAIAEIVTHGKGNMSAYQERLTPEQIQTVSAYVLEQAHLGWR</sequence>
<keyword evidence="13" id="KW-1185">Reference proteome</keyword>
<gene>
    <name evidence="12" type="ORF">GS601_18285</name>
</gene>
<dbReference type="GO" id="GO:0020037">
    <property type="term" value="F:heme binding"/>
    <property type="evidence" value="ECO:0007669"/>
    <property type="project" value="InterPro"/>
</dbReference>
<dbReference type="Pfam" id="PF13442">
    <property type="entry name" value="Cytochrome_CBB3"/>
    <property type="match status" value="1"/>
</dbReference>
<keyword evidence="3" id="KW-0813">Transport</keyword>
<dbReference type="PANTHER" id="PTHR34688:SF2">
    <property type="entry name" value="CYTOCHROME C6, CHLOROPLASTIC"/>
    <property type="match status" value="1"/>
</dbReference>
<dbReference type="Gene3D" id="1.10.760.10">
    <property type="entry name" value="Cytochrome c-like domain"/>
    <property type="match status" value="1"/>
</dbReference>
<dbReference type="AlphaFoldDB" id="A0A8J7Z3A5"/>
<dbReference type="GO" id="GO:0005506">
    <property type="term" value="F:iron ion binding"/>
    <property type="evidence" value="ECO:0007669"/>
    <property type="project" value="InterPro"/>
</dbReference>
<keyword evidence="10" id="KW-0812">Transmembrane</keyword>
<feature type="transmembrane region" description="Helical" evidence="10">
    <location>
        <begin position="9"/>
        <end position="29"/>
    </location>
</feature>
<dbReference type="PANTHER" id="PTHR34688">
    <property type="entry name" value="CYTOCHROME C6, CHLOROPLASTIC"/>
    <property type="match status" value="1"/>
</dbReference>
<evidence type="ECO:0000256" key="9">
    <source>
        <dbReference type="PROSITE-ProRule" id="PRU00433"/>
    </source>
</evidence>
<dbReference type="GO" id="GO:0031979">
    <property type="term" value="C:plasma membrane-derived thylakoid lumen"/>
    <property type="evidence" value="ECO:0007669"/>
    <property type="project" value="UniProtKB-SubCell"/>
</dbReference>
<keyword evidence="10" id="KW-1133">Transmembrane helix</keyword>
<evidence type="ECO:0000256" key="10">
    <source>
        <dbReference type="SAM" id="Phobius"/>
    </source>
</evidence>
<keyword evidence="10" id="KW-0472">Membrane</keyword>
<evidence type="ECO:0000256" key="6">
    <source>
        <dbReference type="ARBA" id="ARBA00022982"/>
    </source>
</evidence>
<organism evidence="12 13">
    <name type="scientific">Myxacorys almedinensis A</name>
    <dbReference type="NCBI Taxonomy" id="2690445"/>
    <lineage>
        <taxon>Bacteria</taxon>
        <taxon>Bacillati</taxon>
        <taxon>Cyanobacteriota</taxon>
        <taxon>Cyanophyceae</taxon>
        <taxon>Leptolyngbyales</taxon>
        <taxon>Leptolyngbyaceae</taxon>
        <taxon>Myxacorys</taxon>
        <taxon>Myxacorys almedinensis</taxon>
    </lineage>
</organism>
<keyword evidence="6" id="KW-0249">Electron transport</keyword>
<evidence type="ECO:0000256" key="1">
    <source>
        <dbReference type="ARBA" id="ARBA00004518"/>
    </source>
</evidence>